<proteinExistence type="predicted"/>
<dbReference type="AlphaFoldDB" id="A0A5P8E5A5"/>
<dbReference type="Proteomes" id="UP000249375">
    <property type="component" value="Chromosome"/>
</dbReference>
<dbReference type="KEGG" id="alq:C7Y71_003115"/>
<reference evidence="1 2" key="1">
    <citation type="submission" date="2018-11" db="EMBL/GenBank/DDBJ databases">
        <authorList>
            <person name="Na S.W."/>
            <person name="Baik M."/>
        </authorList>
    </citation>
    <scope>NUCLEOTIDE SEQUENCE [LARGE SCALE GENOMIC DNA]</scope>
    <source>
        <strain evidence="1 2">E39</strain>
    </source>
</reference>
<accession>A0A5P8E5A5</accession>
<dbReference type="PROSITE" id="PS51257">
    <property type="entry name" value="PROKAR_LIPOPROTEIN"/>
    <property type="match status" value="1"/>
</dbReference>
<protein>
    <submittedName>
        <fullName evidence="1">Uncharacterized protein</fullName>
    </submittedName>
</protein>
<evidence type="ECO:0000313" key="2">
    <source>
        <dbReference type="Proteomes" id="UP000249375"/>
    </source>
</evidence>
<name>A0A5P8E5A5_9BACT</name>
<evidence type="ECO:0000313" key="1">
    <source>
        <dbReference type="EMBL" id="QFQ12090.1"/>
    </source>
</evidence>
<dbReference type="RefSeq" id="WP_111898615.1">
    <property type="nucleotide sequence ID" value="NZ_CP033459.1"/>
</dbReference>
<gene>
    <name evidence="1" type="ORF">C7Y71_003115</name>
</gene>
<dbReference type="EMBL" id="CP033459">
    <property type="protein sequence ID" value="QFQ12090.1"/>
    <property type="molecule type" value="Genomic_DNA"/>
</dbReference>
<sequence>MNTIRKNIAKLLALTLLLTLTFSCERFNRNNLEKAIAEMNKECPQRMEGMGTFLGGELKENMVIFKYKFIQENFELVKDGWKSRSKEESTEMMAMSFVSQAKENKSTARVVDQILNAGCGLRLQYAGEDNDADKVIIEISNEQLRKAKLEYANATPEEMALKAVKAQISNTKARLPEKVDEMTQMVDCELQEGYVVMTYEVDDTKVDFSILEAQKDNIKKSIFAESELSDQMKGAAFEDYRKADLGVKYIYKAKKAGRSLEIKFESHELPRATQASSKIRMNRINR</sequence>
<keyword evidence="2" id="KW-1185">Reference proteome</keyword>
<organism evidence="1 2">
    <name type="scientific">Pseudoprevotella muciniphila</name>
    <dbReference type="NCBI Taxonomy" id="2133944"/>
    <lineage>
        <taxon>Bacteria</taxon>
        <taxon>Pseudomonadati</taxon>
        <taxon>Bacteroidota</taxon>
        <taxon>Bacteroidia</taxon>
        <taxon>Bacteroidales</taxon>
        <taxon>Prevotellaceae</taxon>
        <taxon>Pseudoprevotella</taxon>
    </lineage>
</organism>
<dbReference type="OrthoDB" id="1027585at2"/>